<name>A0ABW3HCH1_9SPHN</name>
<feature type="chain" id="PRO_5045339435" evidence="2">
    <location>
        <begin position="22"/>
        <end position="166"/>
    </location>
</feature>
<evidence type="ECO:0000256" key="1">
    <source>
        <dbReference type="SAM" id="MobiDB-lite"/>
    </source>
</evidence>
<reference evidence="4" key="1">
    <citation type="journal article" date="2019" name="Int. J. Syst. Evol. Microbiol.">
        <title>The Global Catalogue of Microorganisms (GCM) 10K type strain sequencing project: providing services to taxonomists for standard genome sequencing and annotation.</title>
        <authorList>
            <consortium name="The Broad Institute Genomics Platform"/>
            <consortium name="The Broad Institute Genome Sequencing Center for Infectious Disease"/>
            <person name="Wu L."/>
            <person name="Ma J."/>
        </authorList>
    </citation>
    <scope>NUCLEOTIDE SEQUENCE [LARGE SCALE GENOMIC DNA]</scope>
    <source>
        <strain evidence="4">CCUG 62982</strain>
    </source>
</reference>
<evidence type="ECO:0000256" key="2">
    <source>
        <dbReference type="SAM" id="SignalP"/>
    </source>
</evidence>
<feature type="region of interest" description="Disordered" evidence="1">
    <location>
        <begin position="135"/>
        <end position="166"/>
    </location>
</feature>
<sequence length="166" mass="18216">MTRARQTAALLALVVLPACDAAVETAKSEVRKHLDDPDSARFSEVRSCTRPKMIIGKVNAKNRFGGYTGDEMFFVVDGRVYLPGTIPLVYDEPYVQRFMIGLIAACEGMDYETDFTAFLNSYDFRNDTEADVREFNPFRAPDAPAGGLPRRATGGPAASPSNGPQR</sequence>
<organism evidence="3 4">
    <name type="scientific">Sphingomonas canadensis</name>
    <dbReference type="NCBI Taxonomy" id="1219257"/>
    <lineage>
        <taxon>Bacteria</taxon>
        <taxon>Pseudomonadati</taxon>
        <taxon>Pseudomonadota</taxon>
        <taxon>Alphaproteobacteria</taxon>
        <taxon>Sphingomonadales</taxon>
        <taxon>Sphingomonadaceae</taxon>
        <taxon>Sphingomonas</taxon>
    </lineage>
</organism>
<evidence type="ECO:0000313" key="4">
    <source>
        <dbReference type="Proteomes" id="UP001596977"/>
    </source>
</evidence>
<comment type="caution">
    <text evidence="3">The sequence shown here is derived from an EMBL/GenBank/DDBJ whole genome shotgun (WGS) entry which is preliminary data.</text>
</comment>
<protein>
    <submittedName>
        <fullName evidence="3">Uncharacterized protein</fullName>
    </submittedName>
</protein>
<keyword evidence="4" id="KW-1185">Reference proteome</keyword>
<dbReference type="RefSeq" id="WP_264945935.1">
    <property type="nucleotide sequence ID" value="NZ_JAPDRA010000010.1"/>
</dbReference>
<accession>A0ABW3HCH1</accession>
<gene>
    <name evidence="3" type="ORF">ACFQ1E_17310</name>
</gene>
<evidence type="ECO:0000313" key="3">
    <source>
        <dbReference type="EMBL" id="MFD0948105.1"/>
    </source>
</evidence>
<proteinExistence type="predicted"/>
<dbReference type="Proteomes" id="UP001596977">
    <property type="component" value="Unassembled WGS sequence"/>
</dbReference>
<keyword evidence="2" id="KW-0732">Signal</keyword>
<feature type="signal peptide" evidence="2">
    <location>
        <begin position="1"/>
        <end position="21"/>
    </location>
</feature>
<dbReference type="EMBL" id="JBHTJG010000010">
    <property type="protein sequence ID" value="MFD0948105.1"/>
    <property type="molecule type" value="Genomic_DNA"/>
</dbReference>